<evidence type="ECO:0000256" key="7">
    <source>
        <dbReference type="ARBA" id="ARBA00023136"/>
    </source>
</evidence>
<dbReference type="Pfam" id="PF12799">
    <property type="entry name" value="LRR_4"/>
    <property type="match status" value="1"/>
</dbReference>
<keyword evidence="6" id="KW-1133">Transmembrane helix</keyword>
<dbReference type="InterPro" id="IPR003591">
    <property type="entry name" value="Leu-rich_rpt_typical-subtyp"/>
</dbReference>
<proteinExistence type="predicted"/>
<dbReference type="Pfam" id="PF12819">
    <property type="entry name" value="Malectin_like"/>
    <property type="match status" value="1"/>
</dbReference>
<dbReference type="InterPro" id="IPR024788">
    <property type="entry name" value="Malectin-like_Carb-bd_dom"/>
</dbReference>
<dbReference type="PANTHER" id="PTHR45631">
    <property type="entry name" value="OS07G0107800 PROTEIN-RELATED"/>
    <property type="match status" value="1"/>
</dbReference>
<evidence type="ECO:0000313" key="11">
    <source>
        <dbReference type="EMBL" id="THU56491.1"/>
    </source>
</evidence>
<dbReference type="GO" id="GO:0016020">
    <property type="term" value="C:membrane"/>
    <property type="evidence" value="ECO:0007669"/>
    <property type="project" value="UniProtKB-SubCell"/>
</dbReference>
<gene>
    <name evidence="11" type="ORF">C4D60_Mb11t17800</name>
</gene>
<dbReference type="SMART" id="SM00369">
    <property type="entry name" value="LRR_TYP"/>
    <property type="match status" value="2"/>
</dbReference>
<comment type="caution">
    <text evidence="11">The sequence shown here is derived from an EMBL/GenBank/DDBJ whole genome shotgun (WGS) entry which is preliminary data.</text>
</comment>
<evidence type="ECO:0000259" key="9">
    <source>
        <dbReference type="Pfam" id="PF08263"/>
    </source>
</evidence>
<dbReference type="InterPro" id="IPR013210">
    <property type="entry name" value="LRR_N_plant-typ"/>
</dbReference>
<dbReference type="Proteomes" id="UP000317650">
    <property type="component" value="Chromosome 11"/>
</dbReference>
<evidence type="ECO:0000259" key="10">
    <source>
        <dbReference type="Pfam" id="PF12819"/>
    </source>
</evidence>
<reference evidence="11 12" key="1">
    <citation type="journal article" date="2019" name="Nat. Plants">
        <title>Genome sequencing of Musa balbisiana reveals subgenome evolution and function divergence in polyploid bananas.</title>
        <authorList>
            <person name="Yao X."/>
        </authorList>
    </citation>
    <scope>NUCLEOTIDE SEQUENCE [LARGE SCALE GENOMIC DNA]</scope>
    <source>
        <strain evidence="12">cv. DH-PKW</strain>
        <tissue evidence="11">Leaves</tissue>
    </source>
</reference>
<keyword evidence="12" id="KW-1185">Reference proteome</keyword>
<dbReference type="InterPro" id="IPR032675">
    <property type="entry name" value="LRR_dom_sf"/>
</dbReference>
<evidence type="ECO:0008006" key="13">
    <source>
        <dbReference type="Google" id="ProtNLM"/>
    </source>
</evidence>
<evidence type="ECO:0000256" key="4">
    <source>
        <dbReference type="ARBA" id="ARBA00022729"/>
    </source>
</evidence>
<organism evidence="11 12">
    <name type="scientific">Musa balbisiana</name>
    <name type="common">Banana</name>
    <dbReference type="NCBI Taxonomy" id="52838"/>
    <lineage>
        <taxon>Eukaryota</taxon>
        <taxon>Viridiplantae</taxon>
        <taxon>Streptophyta</taxon>
        <taxon>Embryophyta</taxon>
        <taxon>Tracheophyta</taxon>
        <taxon>Spermatophyta</taxon>
        <taxon>Magnoliopsida</taxon>
        <taxon>Liliopsida</taxon>
        <taxon>Zingiberales</taxon>
        <taxon>Musaceae</taxon>
        <taxon>Musa</taxon>
    </lineage>
</organism>
<sequence>MPSSPSATSSSERQSKRMERPPPLFLLRFLFLFPLLVVPALSQSPPQPKGFLVNCGSTDDLFTPDGLRWLADSSFVSAGSPRKLSLPGLLPVLSTLRSFPVRPGILQPRKFCYVLRAVRGARYLIRTTYFYGGFDSPAGSGTPPVFDQIVDGTFWTTVNTTADYAAGVASYYEGVFRAKGMTMSVCVAENTYTTSDLFISALETILLEDSVYNGTNFDEYAMGLIARSTFGSIGSTLRYPDDRFNRYWQPFSGSAHAMTSTHNISSSDFWNLPPAMIFNTALVADKAKPLVFQWPPNLLPSSSYYIALYFADTLPGSTRTFDVYVNDYRFYANLTVTSAGLVVFSTQWLLSGLTTITLTSESPLPPLISAGEVFGLFSVGNVTHTRDIIALENIKKNIASPPSDWSGDPCMPEQYSWTGITCSNGSKIRVVALNLSSMGLSGSLSPHIARMTALTDISFAYNNFTGPIPDLSKLKNLQKLHLQNNELTGVIPPSLANLSQLRELYLENNNLTGEIPRRLFRKGLDFRFLPGNHFLPPPAN</sequence>
<accession>A0A4S8J4Y3</accession>
<evidence type="ECO:0000313" key="12">
    <source>
        <dbReference type="Proteomes" id="UP000317650"/>
    </source>
</evidence>
<dbReference type="SUPFAM" id="SSF52058">
    <property type="entry name" value="L domain-like"/>
    <property type="match status" value="1"/>
</dbReference>
<evidence type="ECO:0000256" key="3">
    <source>
        <dbReference type="ARBA" id="ARBA00022692"/>
    </source>
</evidence>
<dbReference type="AlphaFoldDB" id="A0A4S8J4Y3"/>
<keyword evidence="4 8" id="KW-0732">Signal</keyword>
<keyword evidence="3" id="KW-0812">Transmembrane</keyword>
<comment type="subcellular location">
    <subcellularLocation>
        <location evidence="1">Membrane</location>
        <topology evidence="1">Single-pass membrane protein</topology>
    </subcellularLocation>
</comment>
<feature type="signal peptide" evidence="8">
    <location>
        <begin position="1"/>
        <end position="42"/>
    </location>
</feature>
<keyword evidence="5" id="KW-0677">Repeat</keyword>
<feature type="domain" description="Malectin-like" evidence="10">
    <location>
        <begin position="53"/>
        <end position="374"/>
    </location>
</feature>
<evidence type="ECO:0000256" key="5">
    <source>
        <dbReference type="ARBA" id="ARBA00022737"/>
    </source>
</evidence>
<feature type="domain" description="Leucine-rich repeat-containing N-terminal plant-type" evidence="9">
    <location>
        <begin position="386"/>
        <end position="423"/>
    </location>
</feature>
<evidence type="ECO:0000256" key="2">
    <source>
        <dbReference type="ARBA" id="ARBA00022614"/>
    </source>
</evidence>
<dbReference type="InterPro" id="IPR025875">
    <property type="entry name" value="Leu-rich_rpt_4"/>
</dbReference>
<dbReference type="FunFam" id="3.80.10.10:FF:000129">
    <property type="entry name" value="Leucine-rich repeat receptor-like kinase"/>
    <property type="match status" value="1"/>
</dbReference>
<keyword evidence="2" id="KW-0433">Leucine-rich repeat</keyword>
<keyword evidence="7" id="KW-0472">Membrane</keyword>
<evidence type="ECO:0000256" key="8">
    <source>
        <dbReference type="SAM" id="SignalP"/>
    </source>
</evidence>
<dbReference type="STRING" id="52838.A0A4S8J4Y3"/>
<name>A0A4S8J4Y3_MUSBA</name>
<protein>
    <recommendedName>
        <fullName evidence="13">Malectin-like domain-containing protein</fullName>
    </recommendedName>
</protein>
<evidence type="ECO:0000256" key="6">
    <source>
        <dbReference type="ARBA" id="ARBA00022989"/>
    </source>
</evidence>
<dbReference type="PANTHER" id="PTHR45631:SF3">
    <property type="entry name" value="OS05G0393100 PROTEIN"/>
    <property type="match status" value="1"/>
</dbReference>
<feature type="chain" id="PRO_5020977911" description="Malectin-like domain-containing protein" evidence="8">
    <location>
        <begin position="43"/>
        <end position="540"/>
    </location>
</feature>
<dbReference type="EMBL" id="PYDT01000007">
    <property type="protein sequence ID" value="THU56491.1"/>
    <property type="molecule type" value="Genomic_DNA"/>
</dbReference>
<dbReference type="Gene3D" id="3.80.10.10">
    <property type="entry name" value="Ribonuclease Inhibitor"/>
    <property type="match status" value="1"/>
</dbReference>
<evidence type="ECO:0000256" key="1">
    <source>
        <dbReference type="ARBA" id="ARBA00004167"/>
    </source>
</evidence>
<dbReference type="Pfam" id="PF08263">
    <property type="entry name" value="LRRNT_2"/>
    <property type="match status" value="1"/>
</dbReference>